<dbReference type="InterPro" id="IPR002477">
    <property type="entry name" value="Peptidoglycan-bd-like"/>
</dbReference>
<evidence type="ECO:0000313" key="4">
    <source>
        <dbReference type="Proteomes" id="UP000515295"/>
    </source>
</evidence>
<evidence type="ECO:0000259" key="1">
    <source>
        <dbReference type="Pfam" id="PF01471"/>
    </source>
</evidence>
<evidence type="ECO:0000259" key="2">
    <source>
        <dbReference type="Pfam" id="PF11860"/>
    </source>
</evidence>
<dbReference type="Gene3D" id="1.10.101.10">
    <property type="entry name" value="PGBD-like superfamily/PGBD"/>
    <property type="match status" value="1"/>
</dbReference>
<dbReference type="SUPFAM" id="SSF47090">
    <property type="entry name" value="PGBD-like"/>
    <property type="match status" value="1"/>
</dbReference>
<feature type="domain" description="Peptidoglycan binding-like" evidence="1">
    <location>
        <begin position="24"/>
        <end position="58"/>
    </location>
</feature>
<dbReference type="Proteomes" id="UP000515295">
    <property type="component" value="Segment"/>
</dbReference>
<feature type="domain" description="N-acetylmuramidase" evidence="2">
    <location>
        <begin position="78"/>
        <end position="242"/>
    </location>
</feature>
<dbReference type="InterPro" id="IPR036365">
    <property type="entry name" value="PGBD-like_sf"/>
</dbReference>
<accession>A0A7G5B7Q5</accession>
<gene>
    <name evidence="3" type="ORF">S1_00011</name>
</gene>
<evidence type="ECO:0000313" key="3">
    <source>
        <dbReference type="EMBL" id="QMV32328.1"/>
    </source>
</evidence>
<reference evidence="3 4" key="1">
    <citation type="submission" date="2020-07" db="EMBL/GenBank/DDBJ databases">
        <title>Ralstonia phages.</title>
        <authorList>
            <person name="Trotereau A."/>
            <person name="Boyer C."/>
            <person name="Torres-Barcelo C."/>
        </authorList>
    </citation>
    <scope>NUCLEOTIDE SEQUENCE [LARGE SCALE GENOMIC DNA]</scope>
</reference>
<dbReference type="EMBL" id="MT740725">
    <property type="protein sequence ID" value="QMV32328.1"/>
    <property type="molecule type" value="Genomic_DNA"/>
</dbReference>
<dbReference type="Pfam" id="PF11860">
    <property type="entry name" value="Muramidase"/>
    <property type="match status" value="1"/>
</dbReference>
<dbReference type="Pfam" id="PF01471">
    <property type="entry name" value="PG_binding_1"/>
    <property type="match status" value="1"/>
</dbReference>
<evidence type="ECO:0008006" key="5">
    <source>
        <dbReference type="Google" id="ProtNLM"/>
    </source>
</evidence>
<protein>
    <recommendedName>
        <fullName evidence="5">N-acetylmuramidase domain-containing protein</fullName>
    </recommendedName>
</protein>
<dbReference type="InterPro" id="IPR024408">
    <property type="entry name" value="Muramidase"/>
</dbReference>
<name>A0A7G5B7Q5_9CAUD</name>
<organism evidence="3 4">
    <name type="scientific">Ralstonia phage Adzire</name>
    <dbReference type="NCBI Taxonomy" id="2759711"/>
    <lineage>
        <taxon>Viruses</taxon>
        <taxon>Duplodnaviria</taxon>
        <taxon>Heunggongvirae</taxon>
        <taxon>Uroviricota</taxon>
        <taxon>Caudoviricetes</taxon>
        <taxon>Bakolyvirus</taxon>
        <taxon>Bakolyvirus simangalove</taxon>
    </lineage>
</organism>
<sequence length="245" mass="26307">MPVLTRGDSGRAVRYLNARLGLDGDTYTDATSAAVKRFQFENVLAPDGAYGPLTNAAMVKRPADAMAQLAATLGCEEAAIGAAVRVETQGAGFLDDGRPKILLERHYVWRLAGPTLRPKLPPDLCNPTPGGYLGSTREWDRYERLVALAGGEALAASCVSWGLPQIMGANYAQAGFPTVLSLATAMARDEMAQLRALQAFILHSPALLSALRNKDWHSFAVHYNGPAQKGYDERMAAAYNALKSN</sequence>
<dbReference type="InterPro" id="IPR036366">
    <property type="entry name" value="PGBDSf"/>
</dbReference>
<proteinExistence type="predicted"/>